<comment type="caution">
    <text evidence="2">The sequence shown here is derived from an EMBL/GenBank/DDBJ whole genome shotgun (WGS) entry which is preliminary data.</text>
</comment>
<proteinExistence type="predicted"/>
<organism evidence="2 3">
    <name type="scientific">Calicophoron daubneyi</name>
    <name type="common">Rumen fluke</name>
    <name type="synonym">Paramphistomum daubneyi</name>
    <dbReference type="NCBI Taxonomy" id="300641"/>
    <lineage>
        <taxon>Eukaryota</taxon>
        <taxon>Metazoa</taxon>
        <taxon>Spiralia</taxon>
        <taxon>Lophotrochozoa</taxon>
        <taxon>Platyhelminthes</taxon>
        <taxon>Trematoda</taxon>
        <taxon>Digenea</taxon>
        <taxon>Plagiorchiida</taxon>
        <taxon>Pronocephalata</taxon>
        <taxon>Paramphistomoidea</taxon>
        <taxon>Paramphistomidae</taxon>
        <taxon>Calicophoron</taxon>
    </lineage>
</organism>
<gene>
    <name evidence="2" type="ORF">CDAUBV1_LOCUS17103</name>
</gene>
<dbReference type="Proteomes" id="UP001497525">
    <property type="component" value="Unassembled WGS sequence"/>
</dbReference>
<accession>A0AAV2TX72</accession>
<protein>
    <submittedName>
        <fullName evidence="2">Uncharacterized protein</fullName>
    </submittedName>
</protein>
<dbReference type="AlphaFoldDB" id="A0AAV2TX72"/>
<feature type="region of interest" description="Disordered" evidence="1">
    <location>
        <begin position="1"/>
        <end position="105"/>
    </location>
</feature>
<evidence type="ECO:0000256" key="1">
    <source>
        <dbReference type="SAM" id="MobiDB-lite"/>
    </source>
</evidence>
<reference evidence="2" key="1">
    <citation type="submission" date="2024-06" db="EMBL/GenBank/DDBJ databases">
        <authorList>
            <person name="Liu X."/>
            <person name="Lenzi L."/>
            <person name="Haldenby T S."/>
            <person name="Uol C."/>
        </authorList>
    </citation>
    <scope>NUCLEOTIDE SEQUENCE</scope>
</reference>
<name>A0AAV2TX72_CALDB</name>
<sequence>MVISSQTTPTMSNRARSKWDKHESSSHRRRRHSRSRSPVKEQEIQIQMKPLVLTSDNTDSRQSEIDYIEGTSFSQQSFSSSRKHHKPFASDDTSAQAGPQNSNGQYASMLAERAHDAAIFGQLTTPPPSTALGSDPTESKERIVSSVDTVKRLIHPRLDKSDGSVWQTWLVRLSELKQARAEALSAQSQRKRTNGLTGTTT</sequence>
<feature type="compositionally biased region" description="Polar residues" evidence="1">
    <location>
        <begin position="91"/>
        <end position="105"/>
    </location>
</feature>
<feature type="compositionally biased region" description="Polar residues" evidence="1">
    <location>
        <begin position="1"/>
        <end position="14"/>
    </location>
</feature>
<feature type="compositionally biased region" description="Basic residues" evidence="1">
    <location>
        <begin position="27"/>
        <end position="37"/>
    </location>
</feature>
<evidence type="ECO:0000313" key="2">
    <source>
        <dbReference type="EMBL" id="CAL5141790.1"/>
    </source>
</evidence>
<feature type="compositionally biased region" description="Basic and acidic residues" evidence="1">
    <location>
        <begin position="17"/>
        <end position="26"/>
    </location>
</feature>
<feature type="region of interest" description="Disordered" evidence="1">
    <location>
        <begin position="121"/>
        <end position="140"/>
    </location>
</feature>
<evidence type="ECO:0000313" key="3">
    <source>
        <dbReference type="Proteomes" id="UP001497525"/>
    </source>
</evidence>
<dbReference type="EMBL" id="CAXLJL010000933">
    <property type="protein sequence ID" value="CAL5141790.1"/>
    <property type="molecule type" value="Genomic_DNA"/>
</dbReference>